<gene>
    <name evidence="2" type="ORF">ROA7745_01641</name>
</gene>
<dbReference type="InterPro" id="IPR002789">
    <property type="entry name" value="HerA_central"/>
</dbReference>
<feature type="domain" description="Helicase HerA central" evidence="1">
    <location>
        <begin position="211"/>
        <end position="440"/>
    </location>
</feature>
<dbReference type="PANTHER" id="PTHR30121:SF6">
    <property type="entry name" value="SLR6007 PROTEIN"/>
    <property type="match status" value="1"/>
</dbReference>
<evidence type="ECO:0000259" key="1">
    <source>
        <dbReference type="Pfam" id="PF01935"/>
    </source>
</evidence>
<dbReference type="AlphaFoldDB" id="A0A1X7BQB5"/>
<accession>A0A1X7BQB5</accession>
<reference evidence="2 3" key="1">
    <citation type="submission" date="2017-03" db="EMBL/GenBank/DDBJ databases">
        <authorList>
            <person name="Afonso C.L."/>
            <person name="Miller P.J."/>
            <person name="Scott M.A."/>
            <person name="Spackman E."/>
            <person name="Goraichik I."/>
            <person name="Dimitrov K.M."/>
            <person name="Suarez D.L."/>
            <person name="Swayne D.E."/>
        </authorList>
    </citation>
    <scope>NUCLEOTIDE SEQUENCE [LARGE SCALE GENOMIC DNA]</scope>
    <source>
        <strain evidence="2 3">CECT 7745</strain>
    </source>
</reference>
<keyword evidence="3" id="KW-1185">Reference proteome</keyword>
<dbReference type="InterPro" id="IPR027417">
    <property type="entry name" value="P-loop_NTPase"/>
</dbReference>
<dbReference type="Pfam" id="PF01935">
    <property type="entry name" value="DUF87"/>
    <property type="match status" value="1"/>
</dbReference>
<protein>
    <submittedName>
        <fullName evidence="2">AAA-like domain protein</fullName>
    </submittedName>
</protein>
<dbReference type="InterPro" id="IPR051162">
    <property type="entry name" value="T4SS_component"/>
</dbReference>
<dbReference type="Gene3D" id="3.40.50.300">
    <property type="entry name" value="P-loop containing nucleotide triphosphate hydrolases"/>
    <property type="match status" value="2"/>
</dbReference>
<dbReference type="Proteomes" id="UP000193224">
    <property type="component" value="Unassembled WGS sequence"/>
</dbReference>
<dbReference type="PANTHER" id="PTHR30121">
    <property type="entry name" value="UNCHARACTERIZED PROTEIN YJGR-RELATED"/>
    <property type="match status" value="1"/>
</dbReference>
<evidence type="ECO:0000313" key="3">
    <source>
        <dbReference type="Proteomes" id="UP000193224"/>
    </source>
</evidence>
<dbReference type="EMBL" id="FWXB01000004">
    <property type="protein sequence ID" value="SMC11822.1"/>
    <property type="molecule type" value="Genomic_DNA"/>
</dbReference>
<proteinExistence type="predicted"/>
<name>A0A1X7BQB5_9RHOB</name>
<evidence type="ECO:0000313" key="2">
    <source>
        <dbReference type="EMBL" id="SMC11822.1"/>
    </source>
</evidence>
<sequence length="630" mass="71596">MPKKFDPTPYRSKVGKISNRFDPTPYRSKVSRFKEADPNIPYVQNALRALQLPTEFSDDAVYHHLGDIDLSTSEEVIGAMVYTYCATENRRVFDYAEYLDAFRRRSQIQNQIDSYHKHEQTEEIRYAEYQARLSDWEMKDAEKRGSPPHYFERPGPSMPNKLETSFVSLFRLSRHSPDLRGYLEYLQDEAPELWRRVHTPLPLHIEENPDRPHGYVLGTPGSGKSELLKLLVHTYVTNPKYGAVVIIDPTSDFAGQIAKWKEFNTSDRLIYVRPTLKRGAWPCINPFQIHGIPAQDYSEEALNTKRVVAQELVEALGRIVTESGGILTAPMRTILTNCVLVLLDKDGASLKDLSDFLKSTRNNDLIAFARTLTHHEYIADYFTTSEGGFNAKGNAVTRDAIGRRLDDLLSVGVFRNVTCGRSTIDLHAAVEQKKVLVFDLGKGAIGKREGAALGRLVIAQLISIAFRRETLPRDKRIPCSVVIDECHNFVSETMEDILTEARKYRLYLTMAQQIAGQRMPTHMKDVVLETTNLQVVGGTSFSGAKRNADIVGVDAEDVRRLSVGEFFIRSHRSGAAVKFRTRQDLLDWNNSVTAPTWKRMLEHQISSYYATTSEEKDETYEGEDWSIETD</sequence>
<dbReference type="RefSeq" id="WP_176237655.1">
    <property type="nucleotide sequence ID" value="NZ_FWXB01000004.1"/>
</dbReference>
<dbReference type="SUPFAM" id="SSF52540">
    <property type="entry name" value="P-loop containing nucleoside triphosphate hydrolases"/>
    <property type="match status" value="1"/>
</dbReference>
<organism evidence="2 3">
    <name type="scientific">Roseovarius aestuarii</name>
    <dbReference type="NCBI Taxonomy" id="475083"/>
    <lineage>
        <taxon>Bacteria</taxon>
        <taxon>Pseudomonadati</taxon>
        <taxon>Pseudomonadota</taxon>
        <taxon>Alphaproteobacteria</taxon>
        <taxon>Rhodobacterales</taxon>
        <taxon>Roseobacteraceae</taxon>
        <taxon>Roseovarius</taxon>
    </lineage>
</organism>